<evidence type="ECO:0000256" key="1">
    <source>
        <dbReference type="ARBA" id="ARBA00004651"/>
    </source>
</evidence>
<evidence type="ECO:0000256" key="4">
    <source>
        <dbReference type="ARBA" id="ARBA00022989"/>
    </source>
</evidence>
<keyword evidence="4 6" id="KW-1133">Transmembrane helix</keyword>
<dbReference type="PANTHER" id="PTHR33406">
    <property type="entry name" value="MEMBRANE PROTEIN MJ1562-RELATED"/>
    <property type="match status" value="1"/>
</dbReference>
<feature type="transmembrane region" description="Helical" evidence="6">
    <location>
        <begin position="339"/>
        <end position="365"/>
    </location>
</feature>
<dbReference type="PANTHER" id="PTHR33406:SF13">
    <property type="entry name" value="MEMBRANE PROTEIN YDFJ"/>
    <property type="match status" value="1"/>
</dbReference>
<evidence type="ECO:0000256" key="3">
    <source>
        <dbReference type="ARBA" id="ARBA00022692"/>
    </source>
</evidence>
<protein>
    <recommendedName>
        <fullName evidence="7">SSD domain-containing protein</fullName>
    </recommendedName>
</protein>
<dbReference type="EMBL" id="PQCO01000243">
    <property type="protein sequence ID" value="PUD99827.1"/>
    <property type="molecule type" value="Genomic_DNA"/>
</dbReference>
<comment type="caution">
    <text evidence="8">The sequence shown here is derived from an EMBL/GenBank/DDBJ whole genome shotgun (WGS) entry which is preliminary data.</text>
</comment>
<keyword evidence="2" id="KW-1003">Cell membrane</keyword>
<dbReference type="InterPro" id="IPR000731">
    <property type="entry name" value="SSD"/>
</dbReference>
<dbReference type="Pfam" id="PF03176">
    <property type="entry name" value="MMPL"/>
    <property type="match status" value="1"/>
</dbReference>
<evidence type="ECO:0000313" key="9">
    <source>
        <dbReference type="Proteomes" id="UP000250928"/>
    </source>
</evidence>
<comment type="subcellular location">
    <subcellularLocation>
        <location evidence="1">Cell membrane</location>
        <topology evidence="1">Multi-pass membrane protein</topology>
    </subcellularLocation>
</comment>
<dbReference type="SUPFAM" id="SSF82866">
    <property type="entry name" value="Multidrug efflux transporter AcrB transmembrane domain"/>
    <property type="match status" value="1"/>
</dbReference>
<accession>A0A657PZ75</accession>
<gene>
    <name evidence="8" type="ORF">C3L24_10195</name>
</gene>
<dbReference type="Proteomes" id="UP000250928">
    <property type="component" value="Unassembled WGS sequence"/>
</dbReference>
<organism evidence="8 9">
    <name type="scientific">Candidatus Sedimenticola endophacoides</name>
    <dbReference type="NCBI Taxonomy" id="2548426"/>
    <lineage>
        <taxon>Bacteria</taxon>
        <taxon>Pseudomonadati</taxon>
        <taxon>Pseudomonadota</taxon>
        <taxon>Gammaproteobacteria</taxon>
        <taxon>Chromatiales</taxon>
        <taxon>Sedimenticolaceae</taxon>
        <taxon>Sedimenticola</taxon>
    </lineage>
</organism>
<dbReference type="AlphaFoldDB" id="A0A657PZ75"/>
<reference evidence="8 9" key="1">
    <citation type="submission" date="2018-01" db="EMBL/GenBank/DDBJ databases">
        <title>Novel co-symbiosis in the lucinid bivalve Phacoides pectinatus.</title>
        <authorList>
            <person name="Lim S.J."/>
            <person name="Davis B.G."/>
            <person name="Gill D.E."/>
            <person name="Engel A.S."/>
            <person name="Anderson L.C."/>
            <person name="Campbell B.J."/>
        </authorList>
    </citation>
    <scope>NUCLEOTIDE SEQUENCE [LARGE SCALE GENOMIC DNA]</scope>
    <source>
        <strain evidence="8">N3_P5</strain>
    </source>
</reference>
<feature type="domain" description="SSD" evidence="7">
    <location>
        <begin position="239"/>
        <end position="364"/>
    </location>
</feature>
<dbReference type="InterPro" id="IPR004869">
    <property type="entry name" value="MMPL_dom"/>
</dbReference>
<feature type="transmembrane region" description="Helical" evidence="6">
    <location>
        <begin position="239"/>
        <end position="259"/>
    </location>
</feature>
<sequence length="388" mass="42307">MRRLLNLCAAHPWWVLGGLLLLSLLAATQIPRVEVQISAESLLVLDDPQRDYFDSVSRRFGDEKMVLLVLEGEALLDPARLDALRAVLGELQGLPFVDRVESLFSVPHLKSVDGYLDKAPYLERSPASPGEAAALLESARKDPFVRHLLLSEDGRVMAAALILKPGRQGGDDPTVTAAIDRLIEPLHGHYDTVFAIGYPYVRSAISGQIRQEQGDLFPLAVGALLLTLFLLLRQLVDVLAPLLTALISIAWMLGLMGLSGIPLNMVTSIVPILLIVVGSTEDIHLLSEFRRAQREGNATAPALDLMALRMGRTVLLTFLTTYVGFLSVGLSRIEVLWQFAILASSGLLFNFLATVTLIPALMSLTGDWQLDGRPRPAVRDGEGAASRR</sequence>
<dbReference type="GO" id="GO:0005886">
    <property type="term" value="C:plasma membrane"/>
    <property type="evidence" value="ECO:0007669"/>
    <property type="project" value="UniProtKB-SubCell"/>
</dbReference>
<proteinExistence type="predicted"/>
<evidence type="ECO:0000256" key="6">
    <source>
        <dbReference type="SAM" id="Phobius"/>
    </source>
</evidence>
<dbReference type="Gene3D" id="1.20.1640.10">
    <property type="entry name" value="Multidrug efflux transporter AcrB transmembrane domain"/>
    <property type="match status" value="1"/>
</dbReference>
<feature type="transmembrane region" description="Helical" evidence="6">
    <location>
        <begin position="314"/>
        <end position="333"/>
    </location>
</feature>
<dbReference type="InterPro" id="IPR050545">
    <property type="entry name" value="Mycobact_MmpL"/>
</dbReference>
<dbReference type="PROSITE" id="PS50156">
    <property type="entry name" value="SSD"/>
    <property type="match status" value="1"/>
</dbReference>
<evidence type="ECO:0000256" key="5">
    <source>
        <dbReference type="ARBA" id="ARBA00023136"/>
    </source>
</evidence>
<keyword evidence="3 6" id="KW-0812">Transmembrane</keyword>
<feature type="transmembrane region" description="Helical" evidence="6">
    <location>
        <begin position="216"/>
        <end position="232"/>
    </location>
</feature>
<evidence type="ECO:0000259" key="7">
    <source>
        <dbReference type="PROSITE" id="PS50156"/>
    </source>
</evidence>
<keyword evidence="5 6" id="KW-0472">Membrane</keyword>
<evidence type="ECO:0000256" key="2">
    <source>
        <dbReference type="ARBA" id="ARBA00022475"/>
    </source>
</evidence>
<name>A0A657PZ75_9GAMM</name>
<evidence type="ECO:0000313" key="8">
    <source>
        <dbReference type="EMBL" id="PUD99827.1"/>
    </source>
</evidence>